<sequence>MTKTSDQSFRPIIGIDLGTTNSAAAYIYKQKPTIIPMKNERAMIPSVVLRDPDGNVTVGEDARSALVAMPDYTKAAVKRDMGEDKTISLGDKSYTPEEISAMIVKEIKHKADQQLGEGEKEAVITVPAYFTNQQRQATKQAGELAGFTVERIINEPTAAALAYGMHHMKNNSHILVYDLGGGTFDVSVVELMDGILEVKASAGNHQLGGEDFDWRLVDWFAEKIMDEHQIDPRDDIRARARLKEEAEKVKKQLSFKETVDVSIPVATVSGNKPIGLDVTLTRDQFVSLIEPLLLETKDKLKQVLNDADLKNEAIDDVILVGGSTRIPHIHQLVTDFFGKAPHADVNPDEAVALGASVQAGIKSGALANSNLIITDVAPFSMGIAVLDSTRSAMKPGKFHTIIPRNTTIPVTRTETYVTSFNNQTAVNIEIYQGENDWVKDNYFLNEFLLEGLPPKPAGNEAVDVTFRYNLNGILEVTAKNTSSGNEMTVTIEDAIDRSSDDAFQDSLAKIEAAYEPDEEEMDQQLDLFGWNENDVAAENESHDDLLQEAGDWKERFQEALNENGDNVTLKDAIENLQAAIQSNDPKTLNETVEHAIDLAIELEL</sequence>
<dbReference type="InterPro" id="IPR013126">
    <property type="entry name" value="Hsp_70_fam"/>
</dbReference>
<dbReference type="PROSITE" id="PS00297">
    <property type="entry name" value="HSP70_1"/>
    <property type="match status" value="1"/>
</dbReference>
<evidence type="ECO:0000256" key="1">
    <source>
        <dbReference type="ARBA" id="ARBA00002290"/>
    </source>
</evidence>
<evidence type="ECO:0000256" key="4">
    <source>
        <dbReference type="ARBA" id="ARBA00017249"/>
    </source>
</evidence>
<dbReference type="GO" id="GO:0140662">
    <property type="term" value="F:ATP-dependent protein folding chaperone"/>
    <property type="evidence" value="ECO:0007669"/>
    <property type="project" value="InterPro"/>
</dbReference>
<comment type="caution">
    <text evidence="14">The sequence shown here is derived from an EMBL/GenBank/DDBJ whole genome shotgun (WGS) entry which is preliminary data.</text>
</comment>
<name>A0A917UUU4_9BACI</name>
<comment type="similarity">
    <text evidence="2 13">Belongs to the heat shock protein 70 family.</text>
</comment>
<proteinExistence type="inferred from homology"/>
<dbReference type="InterPro" id="IPR018181">
    <property type="entry name" value="Heat_shock_70_CS"/>
</dbReference>
<evidence type="ECO:0000256" key="10">
    <source>
        <dbReference type="ARBA" id="ARBA00030019"/>
    </source>
</evidence>
<dbReference type="Gene3D" id="3.90.640.10">
    <property type="entry name" value="Actin, Chain A, domain 4"/>
    <property type="match status" value="1"/>
</dbReference>
<dbReference type="PRINTS" id="PR00301">
    <property type="entry name" value="HEATSHOCK70"/>
</dbReference>
<dbReference type="SUPFAM" id="SSF100920">
    <property type="entry name" value="Heat shock protein 70kD (HSP70), peptide-binding domain"/>
    <property type="match status" value="1"/>
</dbReference>
<dbReference type="AlphaFoldDB" id="A0A917UUU4"/>
<evidence type="ECO:0000256" key="11">
    <source>
        <dbReference type="ARBA" id="ARBA00030945"/>
    </source>
</evidence>
<keyword evidence="6 13" id="KW-0547">Nucleotide-binding</keyword>
<comment type="function">
    <text evidence="1">Acts as a chaperone.</text>
</comment>
<evidence type="ECO:0000256" key="8">
    <source>
        <dbReference type="ARBA" id="ARBA00023016"/>
    </source>
</evidence>
<dbReference type="PROSITE" id="PS00329">
    <property type="entry name" value="HSP70_2"/>
    <property type="match status" value="1"/>
</dbReference>
<dbReference type="RefSeq" id="WP_188631754.1">
    <property type="nucleotide sequence ID" value="NZ_BMNQ01000005.1"/>
</dbReference>
<evidence type="ECO:0000256" key="9">
    <source>
        <dbReference type="ARBA" id="ARBA00023186"/>
    </source>
</evidence>
<dbReference type="InterPro" id="IPR029047">
    <property type="entry name" value="HSP70_peptide-bd_sf"/>
</dbReference>
<evidence type="ECO:0000256" key="7">
    <source>
        <dbReference type="ARBA" id="ARBA00022840"/>
    </source>
</evidence>
<keyword evidence="15" id="KW-1185">Reference proteome</keyword>
<dbReference type="EMBL" id="BMNQ01000005">
    <property type="protein sequence ID" value="GGJ87764.1"/>
    <property type="molecule type" value="Genomic_DNA"/>
</dbReference>
<evidence type="ECO:0000256" key="2">
    <source>
        <dbReference type="ARBA" id="ARBA00007381"/>
    </source>
</evidence>
<evidence type="ECO:0000256" key="12">
    <source>
        <dbReference type="ARBA" id="ARBA00033103"/>
    </source>
</evidence>
<dbReference type="SUPFAM" id="SSF53067">
    <property type="entry name" value="Actin-like ATPase domain"/>
    <property type="match status" value="2"/>
</dbReference>
<keyword evidence="5" id="KW-0597">Phosphoprotein</keyword>
<dbReference type="InterPro" id="IPR043129">
    <property type="entry name" value="ATPase_NBD"/>
</dbReference>
<dbReference type="Gene3D" id="2.60.34.10">
    <property type="entry name" value="Substrate Binding Domain Of DNAk, Chain A, domain 1"/>
    <property type="match status" value="1"/>
</dbReference>
<evidence type="ECO:0000256" key="5">
    <source>
        <dbReference type="ARBA" id="ARBA00022553"/>
    </source>
</evidence>
<evidence type="ECO:0000256" key="13">
    <source>
        <dbReference type="RuleBase" id="RU003322"/>
    </source>
</evidence>
<dbReference type="PROSITE" id="PS01036">
    <property type="entry name" value="HSP70_3"/>
    <property type="match status" value="1"/>
</dbReference>
<dbReference type="GO" id="GO:0005524">
    <property type="term" value="F:ATP binding"/>
    <property type="evidence" value="ECO:0007669"/>
    <property type="project" value="UniProtKB-KW"/>
</dbReference>
<keyword evidence="7 13" id="KW-0067">ATP-binding</keyword>
<protein>
    <recommendedName>
        <fullName evidence="3">Chaperone protein DnaK</fullName>
    </recommendedName>
    <alternativeName>
        <fullName evidence="4">Chaperone protein dnaK</fullName>
    </alternativeName>
    <alternativeName>
        <fullName evidence="12">HSP70</fullName>
    </alternativeName>
    <alternativeName>
        <fullName evidence="11">Heat shock 70 kDa protein</fullName>
    </alternativeName>
    <alternativeName>
        <fullName evidence="10">Heat shock protein 70</fullName>
    </alternativeName>
</protein>
<evidence type="ECO:0000256" key="3">
    <source>
        <dbReference type="ARBA" id="ARBA00014415"/>
    </source>
</evidence>
<reference evidence="14" key="1">
    <citation type="journal article" date="2014" name="Int. J. Syst. Evol. Microbiol.">
        <title>Complete genome sequence of Corynebacterium casei LMG S-19264T (=DSM 44701T), isolated from a smear-ripened cheese.</title>
        <authorList>
            <consortium name="US DOE Joint Genome Institute (JGI-PGF)"/>
            <person name="Walter F."/>
            <person name="Albersmeier A."/>
            <person name="Kalinowski J."/>
            <person name="Ruckert C."/>
        </authorList>
    </citation>
    <scope>NUCLEOTIDE SEQUENCE</scope>
    <source>
        <strain evidence="14">JCM 12580</strain>
    </source>
</reference>
<dbReference type="FunFam" id="3.90.640.10:FF:000003">
    <property type="entry name" value="Molecular chaperone DnaK"/>
    <property type="match status" value="1"/>
</dbReference>
<dbReference type="Pfam" id="PF00012">
    <property type="entry name" value="HSP70"/>
    <property type="match status" value="2"/>
</dbReference>
<dbReference type="Proteomes" id="UP000658382">
    <property type="component" value="Unassembled WGS sequence"/>
</dbReference>
<evidence type="ECO:0000313" key="14">
    <source>
        <dbReference type="EMBL" id="GGJ87764.1"/>
    </source>
</evidence>
<organism evidence="14 15">
    <name type="scientific">Lentibacillus kapialis</name>
    <dbReference type="NCBI Taxonomy" id="340214"/>
    <lineage>
        <taxon>Bacteria</taxon>
        <taxon>Bacillati</taxon>
        <taxon>Bacillota</taxon>
        <taxon>Bacilli</taxon>
        <taxon>Bacillales</taxon>
        <taxon>Bacillaceae</taxon>
        <taxon>Lentibacillus</taxon>
    </lineage>
</organism>
<keyword evidence="8" id="KW-0346">Stress response</keyword>
<evidence type="ECO:0000313" key="15">
    <source>
        <dbReference type="Proteomes" id="UP000658382"/>
    </source>
</evidence>
<dbReference type="Gene3D" id="3.30.420.40">
    <property type="match status" value="2"/>
</dbReference>
<keyword evidence="9" id="KW-0143">Chaperone</keyword>
<dbReference type="FunFam" id="3.30.420.40:FF:000071">
    <property type="entry name" value="Molecular chaperone DnaK"/>
    <property type="match status" value="1"/>
</dbReference>
<reference evidence="14" key="2">
    <citation type="submission" date="2020-09" db="EMBL/GenBank/DDBJ databases">
        <authorList>
            <person name="Sun Q."/>
            <person name="Ohkuma M."/>
        </authorList>
    </citation>
    <scope>NUCLEOTIDE SEQUENCE</scope>
    <source>
        <strain evidence="14">JCM 12580</strain>
    </source>
</reference>
<gene>
    <name evidence="14" type="ORF">GCM10007063_07760</name>
</gene>
<dbReference type="PANTHER" id="PTHR19375">
    <property type="entry name" value="HEAT SHOCK PROTEIN 70KDA"/>
    <property type="match status" value="1"/>
</dbReference>
<accession>A0A917UUU4</accession>
<evidence type="ECO:0000256" key="6">
    <source>
        <dbReference type="ARBA" id="ARBA00022741"/>
    </source>
</evidence>